<evidence type="ECO:0000256" key="4">
    <source>
        <dbReference type="ARBA" id="ARBA00022833"/>
    </source>
</evidence>
<gene>
    <name evidence="11" type="ORF">P4O66_019650</name>
</gene>
<evidence type="ECO:0000313" key="12">
    <source>
        <dbReference type="Proteomes" id="UP001239994"/>
    </source>
</evidence>
<keyword evidence="2" id="KW-0479">Metal-binding</keyword>
<evidence type="ECO:0000256" key="1">
    <source>
        <dbReference type="ARBA" id="ARBA00022703"/>
    </source>
</evidence>
<dbReference type="InterPro" id="IPR012852">
    <property type="entry name" value="CALCOCO1-like"/>
</dbReference>
<dbReference type="EMBL" id="JAROKS010000003">
    <property type="protein sequence ID" value="KAK1805313.1"/>
    <property type="molecule type" value="Genomic_DNA"/>
</dbReference>
<keyword evidence="4" id="KW-0862">Zinc</keyword>
<protein>
    <recommendedName>
        <fullName evidence="10">UBZ1-type domain-containing protein</fullName>
    </recommendedName>
</protein>
<dbReference type="Proteomes" id="UP001239994">
    <property type="component" value="Unassembled WGS sequence"/>
</dbReference>
<evidence type="ECO:0000256" key="7">
    <source>
        <dbReference type="PROSITE-ProRule" id="PRU01253"/>
    </source>
</evidence>
<feature type="compositionally biased region" description="Polar residues" evidence="9">
    <location>
        <begin position="582"/>
        <end position="600"/>
    </location>
</feature>
<dbReference type="Pfam" id="PF07888">
    <property type="entry name" value="CALCOCO1"/>
    <property type="match status" value="1"/>
</dbReference>
<dbReference type="GO" id="GO:0008270">
    <property type="term" value="F:zinc ion binding"/>
    <property type="evidence" value="ECO:0007669"/>
    <property type="project" value="UniProtKB-KW"/>
</dbReference>
<feature type="compositionally biased region" description="Acidic residues" evidence="9">
    <location>
        <begin position="618"/>
        <end position="645"/>
    </location>
</feature>
<dbReference type="Gene3D" id="6.20.250.40">
    <property type="match status" value="1"/>
</dbReference>
<feature type="region of interest" description="Disordered" evidence="9">
    <location>
        <begin position="803"/>
        <end position="845"/>
    </location>
</feature>
<evidence type="ECO:0000256" key="2">
    <source>
        <dbReference type="ARBA" id="ARBA00022723"/>
    </source>
</evidence>
<feature type="non-terminal residue" evidence="11">
    <location>
        <position position="1"/>
    </location>
</feature>
<evidence type="ECO:0000256" key="9">
    <source>
        <dbReference type="SAM" id="MobiDB-lite"/>
    </source>
</evidence>
<name>A0AAD8ZW41_9TELE</name>
<accession>A0AAD8ZW41</accession>
<sequence>IQLSMMSSACDTAGCGGGGGGSEMSNFAHVIFQNVGKSFLPQTALECRYTLTPFITPNPKDWVGIFKVGWSSARDYYTFLWSPMPENYTEASSVHRTLVFQGYYVPRSDGEFYQFCYVTHTGEIRGASTPFQFRPATPTGEELLAVEDDGNSDILVVTTKTGLLECVEEVQQECRELQAAVRLLTQERDQLREEQRRHSQIEQQLALLENCYQNLALKKTNIMRMWSISFISASFAVAVGGAVCSGGGAIVVEGETVVVGGRAVVAGEGLLQVAGPQLQHNSMVFVVGRAFVMEAFCFCLFEWGCGAAGKSILWQEVQHGLWEEAQARVRQLEQDLLAVTQRAVLKETELDCLRDKLQKVMSERDVLQTQLKNQREERELYKSHMRSAELENTKLSAELQMLKAVELNREVTIAQYEEEIHRLRAEKNTHMHLGDTTLREQLRQVEEQLQATGQQAAMLGSELRDTTAGRDRTMAELLRARQEADILRASLGDAHQETNTLRASLADTHEEFRQAQDQLQQLKSQAFQETDRTVGGVGVASELEAELQKEVEELKLRLHMAAGHYKEKYRECQRLRRHVTKLQQQGECQTNDASTETTQEPKAVNTDSPEEKAQIEDCAVEEGERERDEEEEDKTEKNDEYEEEEHSMSVEMELAQMEERWREQCTINENLKLQLVNEEQRFKALLDAKDREVTALSESLAEVTREKEILADELRSCMSREGGTGGQRSEVREPVLLQYPVPYPQDPPPLPLVPHHPAELRYGNPYSAEQTRDGADGALSPQQTCQLPPVALPLWAGPVVCSQPSRSLSPPDGLENPTEERPSGGDGETPAVCEHQSPESNENSTSFCFDTRTDVHKRCPLCEVIFPPHFEQRSFERHVESHWRECPVCSEQFPLDCQQRLYEKHVLTHFDGNVLNFDNFD</sequence>
<comment type="function">
    <text evidence="6">May have anti-apoptotic activity.</text>
</comment>
<dbReference type="PROSITE" id="PS51905">
    <property type="entry name" value="ZF_UBZ1"/>
    <property type="match status" value="2"/>
</dbReference>
<dbReference type="Pfam" id="PF18112">
    <property type="entry name" value="Zn-C2H2_12"/>
    <property type="match status" value="2"/>
</dbReference>
<keyword evidence="1" id="KW-0053">Apoptosis</keyword>
<keyword evidence="12" id="KW-1185">Reference proteome</keyword>
<dbReference type="InterPro" id="IPR041641">
    <property type="entry name" value="CALCOCO1/2_Zn_UBZ1"/>
</dbReference>
<organism evidence="11 12">
    <name type="scientific">Electrophorus voltai</name>
    <dbReference type="NCBI Taxonomy" id="2609070"/>
    <lineage>
        <taxon>Eukaryota</taxon>
        <taxon>Metazoa</taxon>
        <taxon>Chordata</taxon>
        <taxon>Craniata</taxon>
        <taxon>Vertebrata</taxon>
        <taxon>Euteleostomi</taxon>
        <taxon>Actinopterygii</taxon>
        <taxon>Neopterygii</taxon>
        <taxon>Teleostei</taxon>
        <taxon>Ostariophysi</taxon>
        <taxon>Gymnotiformes</taxon>
        <taxon>Gymnotoidei</taxon>
        <taxon>Gymnotidae</taxon>
        <taxon>Electrophorus</taxon>
    </lineage>
</organism>
<evidence type="ECO:0000256" key="6">
    <source>
        <dbReference type="ARBA" id="ARBA00054517"/>
    </source>
</evidence>
<evidence type="ECO:0000256" key="5">
    <source>
        <dbReference type="ARBA" id="ARBA00023054"/>
    </source>
</evidence>
<feature type="coiled-coil region" evidence="8">
    <location>
        <begin position="505"/>
        <end position="532"/>
    </location>
</feature>
<dbReference type="InterPro" id="IPR041611">
    <property type="entry name" value="SKICH"/>
</dbReference>
<dbReference type="Pfam" id="PF17751">
    <property type="entry name" value="SKICH"/>
    <property type="match status" value="1"/>
</dbReference>
<reference evidence="11" key="1">
    <citation type="submission" date="2023-03" db="EMBL/GenBank/DDBJ databases">
        <title>Electrophorus voltai genome.</title>
        <authorList>
            <person name="Bian C."/>
        </authorList>
    </citation>
    <scope>NUCLEOTIDE SEQUENCE</scope>
    <source>
        <strain evidence="11">CB-2022</strain>
        <tissue evidence="11">Muscle</tissue>
    </source>
</reference>
<dbReference type="PANTHER" id="PTHR31915:SF7">
    <property type="entry name" value="TAX1-BINDING PROTEIN 1 HOMOLOG A"/>
    <property type="match status" value="1"/>
</dbReference>
<evidence type="ECO:0000259" key="10">
    <source>
        <dbReference type="PROSITE" id="PS51905"/>
    </source>
</evidence>
<feature type="coiled-coil region" evidence="8">
    <location>
        <begin position="322"/>
        <end position="433"/>
    </location>
</feature>
<dbReference type="GO" id="GO:0006915">
    <property type="term" value="P:apoptotic process"/>
    <property type="evidence" value="ECO:0007669"/>
    <property type="project" value="UniProtKB-KW"/>
</dbReference>
<dbReference type="AlphaFoldDB" id="A0AAD8ZW41"/>
<proteinExistence type="predicted"/>
<feature type="region of interest" description="Disordered" evidence="9">
    <location>
        <begin position="756"/>
        <end position="784"/>
    </location>
</feature>
<dbReference type="CDD" id="cd21969">
    <property type="entry name" value="Zn-C2H2_TAX1BP1_rpt1"/>
    <property type="match status" value="1"/>
</dbReference>
<feature type="coiled-coil region" evidence="8">
    <location>
        <begin position="167"/>
        <end position="211"/>
    </location>
</feature>
<evidence type="ECO:0000256" key="8">
    <source>
        <dbReference type="SAM" id="Coils"/>
    </source>
</evidence>
<evidence type="ECO:0000313" key="11">
    <source>
        <dbReference type="EMBL" id="KAK1805313.1"/>
    </source>
</evidence>
<dbReference type="PANTHER" id="PTHR31915">
    <property type="entry name" value="SKICH DOMAIN-CONTAINING PROTEIN"/>
    <property type="match status" value="1"/>
</dbReference>
<keyword evidence="3 7" id="KW-0863">Zinc-finger</keyword>
<feature type="domain" description="UBZ1-type" evidence="10">
    <location>
        <begin position="883"/>
        <end position="909"/>
    </location>
</feature>
<dbReference type="FunFam" id="2.60.40.2840:FF:000002">
    <property type="entry name" value="Tax1-binding protein 1 isoform 2"/>
    <property type="match status" value="1"/>
</dbReference>
<dbReference type="CDD" id="cd21970">
    <property type="entry name" value="Zn-C2H2_TAX1BP1_rpt2"/>
    <property type="match status" value="1"/>
</dbReference>
<feature type="region of interest" description="Disordered" evidence="9">
    <location>
        <begin position="582"/>
        <end position="648"/>
    </location>
</feature>
<dbReference type="Gene3D" id="2.60.40.2840">
    <property type="match status" value="1"/>
</dbReference>
<feature type="domain" description="UBZ1-type" evidence="10">
    <location>
        <begin position="856"/>
        <end position="882"/>
    </location>
</feature>
<evidence type="ECO:0000256" key="3">
    <source>
        <dbReference type="ARBA" id="ARBA00022771"/>
    </source>
</evidence>
<keyword evidence="5 8" id="KW-0175">Coiled coil</keyword>
<dbReference type="InterPro" id="IPR051002">
    <property type="entry name" value="UBA_autophagy_assoc_protein"/>
</dbReference>
<comment type="caution">
    <text evidence="11">The sequence shown here is derived from an EMBL/GenBank/DDBJ whole genome shotgun (WGS) entry which is preliminary data.</text>
</comment>